<dbReference type="AlphaFoldDB" id="A0A1E3H2Z0"/>
<evidence type="ECO:0000313" key="3">
    <source>
        <dbReference type="Proteomes" id="UP000094622"/>
    </source>
</evidence>
<dbReference type="InterPro" id="IPR027417">
    <property type="entry name" value="P-loop_NTPase"/>
</dbReference>
<dbReference type="Pfam" id="PF22688">
    <property type="entry name" value="Hda_lid"/>
    <property type="match status" value="1"/>
</dbReference>
<dbReference type="InterPro" id="IPR055199">
    <property type="entry name" value="Hda_lid"/>
</dbReference>
<dbReference type="EMBL" id="MCRJ01000069">
    <property type="protein sequence ID" value="ODN69911.1"/>
    <property type="molecule type" value="Genomic_DNA"/>
</dbReference>
<protein>
    <submittedName>
        <fullName evidence="2">DnaA regulatory inactivator Hda</fullName>
    </submittedName>
</protein>
<dbReference type="Proteomes" id="UP000094622">
    <property type="component" value="Unassembled WGS sequence"/>
</dbReference>
<proteinExistence type="predicted"/>
<reference evidence="2 3" key="1">
    <citation type="submission" date="2016-07" db="EMBL/GenBank/DDBJ databases">
        <title>Draft Genome Sequence of Methylobrevis pamukkalensis PK2.</title>
        <authorList>
            <person name="Vasilenko O.V."/>
            <person name="Doronina N.V."/>
            <person name="Shmareva M.N."/>
            <person name="Tarlachkov S.V."/>
            <person name="Mustakhimov I."/>
            <person name="Trotsenko Y.A."/>
        </authorList>
    </citation>
    <scope>NUCLEOTIDE SEQUENCE [LARGE SCALE GENOMIC DNA]</scope>
    <source>
        <strain evidence="2 3">PK2</strain>
    </source>
</reference>
<evidence type="ECO:0000313" key="2">
    <source>
        <dbReference type="EMBL" id="ODN69911.1"/>
    </source>
</evidence>
<gene>
    <name evidence="2" type="primary">hda</name>
    <name evidence="2" type="ORF">A6302_02793</name>
</gene>
<comment type="caution">
    <text evidence="2">The sequence shown here is derived from an EMBL/GenBank/DDBJ whole genome shotgun (WGS) entry which is preliminary data.</text>
</comment>
<dbReference type="GO" id="GO:0003688">
    <property type="term" value="F:DNA replication origin binding"/>
    <property type="evidence" value="ECO:0007669"/>
    <property type="project" value="TreeGrafter"/>
</dbReference>
<dbReference type="Gene3D" id="1.10.8.60">
    <property type="match status" value="1"/>
</dbReference>
<sequence length="136" mass="15140">MVVEDADDPGLDQTALFHLINAVRERGGHLLLTARREPGDWPVSLPDLASRLRAARPLRLGPPDDDLLARLLVKLFADRQIEVERNVVDYLTARIERSFDAANRIVDDLDRASLALGRRVTRALAARLVGETSENP</sequence>
<dbReference type="Gene3D" id="3.40.50.300">
    <property type="entry name" value="P-loop containing nucleotide triphosphate hydrolases"/>
    <property type="match status" value="1"/>
</dbReference>
<dbReference type="GO" id="GO:0006270">
    <property type="term" value="P:DNA replication initiation"/>
    <property type="evidence" value="ECO:0007669"/>
    <property type="project" value="TreeGrafter"/>
</dbReference>
<dbReference type="PANTHER" id="PTHR30050:SF5">
    <property type="entry name" value="DNAA REGULATORY INACTIVATOR HDA"/>
    <property type="match status" value="1"/>
</dbReference>
<dbReference type="PANTHER" id="PTHR30050">
    <property type="entry name" value="CHROMOSOMAL REPLICATION INITIATOR PROTEIN DNAA"/>
    <property type="match status" value="1"/>
</dbReference>
<dbReference type="SUPFAM" id="SSF52540">
    <property type="entry name" value="P-loop containing nucleoside triphosphate hydrolases"/>
    <property type="match status" value="1"/>
</dbReference>
<organism evidence="2 3">
    <name type="scientific">Methylobrevis pamukkalensis</name>
    <dbReference type="NCBI Taxonomy" id="1439726"/>
    <lineage>
        <taxon>Bacteria</taxon>
        <taxon>Pseudomonadati</taxon>
        <taxon>Pseudomonadota</taxon>
        <taxon>Alphaproteobacteria</taxon>
        <taxon>Hyphomicrobiales</taxon>
        <taxon>Pleomorphomonadaceae</taxon>
        <taxon>Methylobrevis</taxon>
    </lineage>
</organism>
<name>A0A1E3H2Z0_9HYPH</name>
<evidence type="ECO:0000259" key="1">
    <source>
        <dbReference type="Pfam" id="PF22688"/>
    </source>
</evidence>
<dbReference type="GO" id="GO:0005886">
    <property type="term" value="C:plasma membrane"/>
    <property type="evidence" value="ECO:0007669"/>
    <property type="project" value="TreeGrafter"/>
</dbReference>
<keyword evidence="3" id="KW-1185">Reference proteome</keyword>
<accession>A0A1E3H2Z0</accession>
<feature type="domain" description="Hda lid" evidence="1">
    <location>
        <begin position="75"/>
        <end position="121"/>
    </location>
</feature>